<dbReference type="RefSeq" id="WP_053236270.1">
    <property type="nucleotide sequence ID" value="NZ_CP011125.1"/>
</dbReference>
<organism evidence="1 2">
    <name type="scientific">Sandaracinus amylolyticus</name>
    <dbReference type="NCBI Taxonomy" id="927083"/>
    <lineage>
        <taxon>Bacteria</taxon>
        <taxon>Pseudomonadati</taxon>
        <taxon>Myxococcota</taxon>
        <taxon>Polyangia</taxon>
        <taxon>Polyangiales</taxon>
        <taxon>Sandaracinaceae</taxon>
        <taxon>Sandaracinus</taxon>
    </lineage>
</organism>
<dbReference type="OrthoDB" id="2379299at2"/>
<gene>
    <name evidence="1" type="ORF">DB32_006349</name>
</gene>
<dbReference type="KEGG" id="samy:DB32_006349"/>
<dbReference type="STRING" id="927083.DB32_006349"/>
<proteinExistence type="predicted"/>
<protein>
    <submittedName>
        <fullName evidence="1">Uncharacterized protein</fullName>
    </submittedName>
</protein>
<keyword evidence="2" id="KW-1185">Reference proteome</keyword>
<sequence>MSDLDEAEKKLASNDAEGAYLALRPVLGYPASGLEERALFARAAAVLAELSRRFGAAPLAETITKIAREPDDARALYDAGYGLYEQGQFDFAAAMLARANRIAPGQSAIVSELATALERLTRSGEAALFLDASGTPERDPFCAYLSGFHWIMSGDLDVPRKRVAQLASHGDERVAFMRGALEGMLARADALRAAGITLDDRALTAWHAVLSGSLLLHESPHGHDHPMRGRYAFVQDTPALMREGIERLAGVLGRTSRVIAAPDRPSRILARAAATRMGVPCIDWTPGVERGEGLVVAWSLEAIEDTTFLRALHTHAPGQRLFAHASCWTEPLAYAPDVTTILHQSITHPWTGGAMVVDPATQQITRAAPDPRSDDALAAEILATTQEDESVTSRDHVLAIARALASLPEAHRLGLHRASGQRFHQRLGGPVPSARFL</sequence>
<dbReference type="EMBL" id="CP011125">
    <property type="protein sequence ID" value="AKF09200.1"/>
    <property type="molecule type" value="Genomic_DNA"/>
</dbReference>
<name>A0A0F6W761_9BACT</name>
<dbReference type="InterPro" id="IPR011990">
    <property type="entry name" value="TPR-like_helical_dom_sf"/>
</dbReference>
<accession>A0A0F6W761</accession>
<dbReference type="Proteomes" id="UP000034883">
    <property type="component" value="Chromosome"/>
</dbReference>
<dbReference type="Gene3D" id="1.25.40.10">
    <property type="entry name" value="Tetratricopeptide repeat domain"/>
    <property type="match status" value="1"/>
</dbReference>
<dbReference type="SUPFAM" id="SSF48452">
    <property type="entry name" value="TPR-like"/>
    <property type="match status" value="1"/>
</dbReference>
<reference evidence="1 2" key="1">
    <citation type="submission" date="2015-03" db="EMBL/GenBank/DDBJ databases">
        <title>Genome assembly of Sandaracinus amylolyticus DSM 53668.</title>
        <authorList>
            <person name="Sharma G."/>
            <person name="Subramanian S."/>
        </authorList>
    </citation>
    <scope>NUCLEOTIDE SEQUENCE [LARGE SCALE GENOMIC DNA]</scope>
    <source>
        <strain evidence="1 2">DSM 53668</strain>
    </source>
</reference>
<evidence type="ECO:0000313" key="2">
    <source>
        <dbReference type="Proteomes" id="UP000034883"/>
    </source>
</evidence>
<dbReference type="AlphaFoldDB" id="A0A0F6W761"/>
<evidence type="ECO:0000313" key="1">
    <source>
        <dbReference type="EMBL" id="AKF09200.1"/>
    </source>
</evidence>